<feature type="domain" description="Peptidase S8/S53" evidence="7">
    <location>
        <begin position="137"/>
        <end position="374"/>
    </location>
</feature>
<dbReference type="Gene3D" id="3.30.70.80">
    <property type="entry name" value="Peptidase S8 propeptide/proteinase inhibitor I9"/>
    <property type="match status" value="1"/>
</dbReference>
<comment type="similarity">
    <text evidence="1 5 6">Belongs to the peptidase S8 family.</text>
</comment>
<gene>
    <name evidence="9" type="ORF">KJB30_16085</name>
</gene>
<feature type="active site" description="Charge relay system" evidence="5">
    <location>
        <position position="180"/>
    </location>
</feature>
<keyword evidence="4 5" id="KW-0720">Serine protease</keyword>
<keyword evidence="2 5" id="KW-0645">Protease</keyword>
<protein>
    <submittedName>
        <fullName evidence="9">S8 family serine peptidase</fullName>
    </submittedName>
</protein>
<reference evidence="9 10" key="1">
    <citation type="submission" date="2021-05" db="EMBL/GenBank/DDBJ databases">
        <title>The draft genome of Geobacter chapellei DSM 13688.</title>
        <authorList>
            <person name="Xu Z."/>
            <person name="Masuda Y."/>
            <person name="Itoh H."/>
            <person name="Senoo K."/>
        </authorList>
    </citation>
    <scope>NUCLEOTIDE SEQUENCE [LARGE SCALE GENOMIC DNA]</scope>
    <source>
        <strain evidence="9 10">DSM 13688</strain>
    </source>
</reference>
<organism evidence="9 10">
    <name type="scientific">Pelotalea chapellei</name>
    <dbReference type="NCBI Taxonomy" id="44671"/>
    <lineage>
        <taxon>Bacteria</taxon>
        <taxon>Pseudomonadati</taxon>
        <taxon>Thermodesulfobacteriota</taxon>
        <taxon>Desulfuromonadia</taxon>
        <taxon>Geobacterales</taxon>
        <taxon>Geobacteraceae</taxon>
        <taxon>Pelotalea</taxon>
    </lineage>
</organism>
<dbReference type="SUPFAM" id="SSF52743">
    <property type="entry name" value="Subtilisin-like"/>
    <property type="match status" value="1"/>
</dbReference>
<evidence type="ECO:0000256" key="2">
    <source>
        <dbReference type="ARBA" id="ARBA00022670"/>
    </source>
</evidence>
<keyword evidence="10" id="KW-1185">Reference proteome</keyword>
<proteinExistence type="inferred from homology"/>
<dbReference type="Pfam" id="PF00082">
    <property type="entry name" value="Peptidase_S8"/>
    <property type="match status" value="1"/>
</dbReference>
<evidence type="ECO:0000256" key="3">
    <source>
        <dbReference type="ARBA" id="ARBA00022801"/>
    </source>
</evidence>
<dbReference type="PANTHER" id="PTHR43806">
    <property type="entry name" value="PEPTIDASE S8"/>
    <property type="match status" value="1"/>
</dbReference>
<dbReference type="InterPro" id="IPR000209">
    <property type="entry name" value="Peptidase_S8/S53_dom"/>
</dbReference>
<dbReference type="InterPro" id="IPR054399">
    <property type="entry name" value="Fervidolysin-like_N_prodom"/>
</dbReference>
<dbReference type="InterPro" id="IPR036852">
    <property type="entry name" value="Peptidase_S8/S53_dom_sf"/>
</dbReference>
<dbReference type="InterPro" id="IPR022398">
    <property type="entry name" value="Peptidase_S8_His-AS"/>
</dbReference>
<dbReference type="PANTHER" id="PTHR43806:SF11">
    <property type="entry name" value="CEREVISIN-RELATED"/>
    <property type="match status" value="1"/>
</dbReference>
<dbReference type="PROSITE" id="PS00138">
    <property type="entry name" value="SUBTILASE_SER"/>
    <property type="match status" value="1"/>
</dbReference>
<dbReference type="PRINTS" id="PR00723">
    <property type="entry name" value="SUBTILISIN"/>
</dbReference>
<dbReference type="InterPro" id="IPR050131">
    <property type="entry name" value="Peptidase_S8_subtilisin-like"/>
</dbReference>
<dbReference type="InterPro" id="IPR034204">
    <property type="entry name" value="PfSUB1-like_cat_dom"/>
</dbReference>
<dbReference type="InterPro" id="IPR023828">
    <property type="entry name" value="Peptidase_S8_Ser-AS"/>
</dbReference>
<evidence type="ECO:0000256" key="5">
    <source>
        <dbReference type="PROSITE-ProRule" id="PRU01240"/>
    </source>
</evidence>
<evidence type="ECO:0000256" key="4">
    <source>
        <dbReference type="ARBA" id="ARBA00022825"/>
    </source>
</evidence>
<dbReference type="Pfam" id="PF22148">
    <property type="entry name" value="Fervidolysin_NPro-like"/>
    <property type="match status" value="1"/>
</dbReference>
<dbReference type="CDD" id="cd07473">
    <property type="entry name" value="Peptidases_S8_Subtilisin_like"/>
    <property type="match status" value="1"/>
</dbReference>
<dbReference type="SUPFAM" id="SSF54897">
    <property type="entry name" value="Protease propeptides/inhibitors"/>
    <property type="match status" value="1"/>
</dbReference>
<evidence type="ECO:0000259" key="8">
    <source>
        <dbReference type="Pfam" id="PF22148"/>
    </source>
</evidence>
<dbReference type="PROSITE" id="PS00137">
    <property type="entry name" value="SUBTILASE_HIS"/>
    <property type="match status" value="1"/>
</dbReference>
<evidence type="ECO:0000256" key="6">
    <source>
        <dbReference type="RuleBase" id="RU003355"/>
    </source>
</evidence>
<feature type="active site" description="Charge relay system" evidence="5">
    <location>
        <position position="343"/>
    </location>
</feature>
<comment type="caution">
    <text evidence="9">The sequence shown here is derived from an EMBL/GenBank/DDBJ whole genome shotgun (WGS) entry which is preliminary data.</text>
</comment>
<dbReference type="Proteomes" id="UP000784128">
    <property type="component" value="Unassembled WGS sequence"/>
</dbReference>
<evidence type="ECO:0000256" key="1">
    <source>
        <dbReference type="ARBA" id="ARBA00011073"/>
    </source>
</evidence>
<name>A0ABS5UCB4_9BACT</name>
<dbReference type="Gene3D" id="3.40.50.200">
    <property type="entry name" value="Peptidase S8/S53 domain"/>
    <property type="match status" value="1"/>
</dbReference>
<dbReference type="SUPFAM" id="SSF49313">
    <property type="entry name" value="Cadherin-like"/>
    <property type="match status" value="3"/>
</dbReference>
<dbReference type="PROSITE" id="PS00136">
    <property type="entry name" value="SUBTILASE_ASP"/>
    <property type="match status" value="1"/>
</dbReference>
<feature type="active site" description="Charge relay system" evidence="5">
    <location>
        <position position="145"/>
    </location>
</feature>
<sequence length="758" mass="77884">MSGIISGLTGIMLMVFLLGGVAYSAQNDLKHERREGEVIVKFRKERKNLDTEDFHKRHGSQRLRHYKGLDMERVRIKPGKSIADAISELQADPDVEYVEPNYIVHTQVIPTDTSYGSLWGMNKISAPAAWDNNIGSQSVVVGVIDTGIDYNHPDLKANLWPGRGYNAITGSNDPLDDNGHGTHVAGTIGATGNNGQGVAGVNWNVQIMACKFMDSTGSGTTADAIECLNYFRQQKAAGVNIVATNNSWGGGGFSRSLFDAINAQRDILFIAAAGNNASNNDTTATYPANYQLPNVISVAATTSSDSLSSFSQYGRRTVSIAAPGSNIYSTKPNSSYGLMSGTSMATPHVTGLAALIKASRPAADWRSIKNLLLSGGDNVTSLAAATLTGKRINAFTSLTCQDSRVLSVIQYPAVVQPGTPATLSALSINCSAPAGPVMVNLSGGEVITLKDDGIAPDLAAGDGIFTATFTPTRSIETFSLTSPAGAENIGNAPAPAPAPAPLVITTAALPGSMAGTSYSQTLAASGGTAPYAWSVAAGLLPGGLALGASGTISGTPVAAGTAAFTVKVSDAKGVFTTRNYTLSVAPAPVQATPVVIATKYFPPGVVGSLYSTYLGASGGKSPYLWSLQSGSLPAGLTLNPTTGALSGIPSAAGTFSCVVKVTDSLGAYSTGSFSVQLANYAITSARAGYAYSYRLNASGGTSPYTWALTGGELPPGLTLASSGVISGIPSKTGSYVFTAKVTDSRGLSGVSTILMKVL</sequence>
<dbReference type="EMBL" id="JAHDYS010000019">
    <property type="protein sequence ID" value="MBT1073312.1"/>
    <property type="molecule type" value="Genomic_DNA"/>
</dbReference>
<keyword evidence="3 5" id="KW-0378">Hydrolase</keyword>
<dbReference type="RefSeq" id="WP_214301222.1">
    <property type="nucleotide sequence ID" value="NZ_JAHDYS010000019.1"/>
</dbReference>
<dbReference type="InterPro" id="IPR037045">
    <property type="entry name" value="S8pro/Inhibitor_I9_sf"/>
</dbReference>
<dbReference type="Gene3D" id="2.60.40.10">
    <property type="entry name" value="Immunoglobulins"/>
    <property type="match status" value="3"/>
</dbReference>
<dbReference type="Pfam" id="PF05345">
    <property type="entry name" value="He_PIG"/>
    <property type="match status" value="3"/>
</dbReference>
<dbReference type="InterPro" id="IPR015500">
    <property type="entry name" value="Peptidase_S8_subtilisin-rel"/>
</dbReference>
<evidence type="ECO:0000313" key="10">
    <source>
        <dbReference type="Proteomes" id="UP000784128"/>
    </source>
</evidence>
<dbReference type="InterPro" id="IPR023827">
    <property type="entry name" value="Peptidase_S8_Asp-AS"/>
</dbReference>
<dbReference type="InterPro" id="IPR013783">
    <property type="entry name" value="Ig-like_fold"/>
</dbReference>
<dbReference type="PROSITE" id="PS51892">
    <property type="entry name" value="SUBTILASE"/>
    <property type="match status" value="1"/>
</dbReference>
<dbReference type="NCBIfam" id="NF041940">
    <property type="entry name" value="choice_anch_X"/>
    <property type="match status" value="1"/>
</dbReference>
<evidence type="ECO:0000313" key="9">
    <source>
        <dbReference type="EMBL" id="MBT1073312.1"/>
    </source>
</evidence>
<dbReference type="InterPro" id="IPR015919">
    <property type="entry name" value="Cadherin-like_sf"/>
</dbReference>
<evidence type="ECO:0000259" key="7">
    <source>
        <dbReference type="Pfam" id="PF00082"/>
    </source>
</evidence>
<accession>A0ABS5UCB4</accession>
<feature type="domain" description="Fervidolysin-like N-terminal prodomain" evidence="8">
    <location>
        <begin position="31"/>
        <end position="101"/>
    </location>
</feature>